<feature type="domain" description="Glycoside-hydrolase family GH114 TIM-barrel" evidence="1">
    <location>
        <begin position="57"/>
        <end position="263"/>
    </location>
</feature>
<evidence type="ECO:0000313" key="2">
    <source>
        <dbReference type="EMBL" id="RRQ86070.1"/>
    </source>
</evidence>
<proteinExistence type="predicted"/>
<evidence type="ECO:0000259" key="1">
    <source>
        <dbReference type="Pfam" id="PF03537"/>
    </source>
</evidence>
<dbReference type="AlphaFoldDB" id="A0A426S7N1"/>
<dbReference type="InterPro" id="IPR004352">
    <property type="entry name" value="GH114_TIM-barrel"/>
</dbReference>
<gene>
    <name evidence="2" type="ORF">CQW44_14040</name>
</gene>
<dbReference type="Proteomes" id="UP000276379">
    <property type="component" value="Unassembled WGS sequence"/>
</dbReference>
<sequence>MSKHSAVPFLRRRSTVVAGAVGVAAALGTGLTLSDVFADTPAAKAAPKVVLPAADATFDYQIGGPYTPAKGVTAVSRDRSAKPAKGLYNVCYVNAFQAQPESLSWWTKNHPDLVLRGKGMRPVIDEDWDEALLDTSTADKRSRLAAVVGAWIDGCAKSGFQAVEPDNLDSYERSGGRLTKADNAAFAKLLAGRAHAAGLAVGQKNTADMLSDRTKIGFDFAVAEECGQYNECGAYAQAYADRVFVIEYKDSGFDRACADFGPKLGIVRRDLDVSVRGSANYTFRTC</sequence>
<dbReference type="SUPFAM" id="SSF51445">
    <property type="entry name" value="(Trans)glycosidases"/>
    <property type="match status" value="1"/>
</dbReference>
<reference evidence="2 3" key="1">
    <citation type="submission" date="2017-10" db="EMBL/GenBank/DDBJ databases">
        <title>Draft genome of actinobacteria isolated from guarana (Paullinia cupana (Mart.) Ducke.</title>
        <authorList>
            <person name="Siqueira K.A."/>
            <person name="Liotti R.G."/>
            <person name="Mendes T.A."/>
            <person name="Soares M.A."/>
        </authorList>
    </citation>
    <scope>NUCLEOTIDE SEQUENCE [LARGE SCALE GENOMIC DNA]</scope>
    <source>
        <strain evidence="2 3">199</strain>
    </source>
</reference>
<dbReference type="EMBL" id="PDES01000006">
    <property type="protein sequence ID" value="RRQ86070.1"/>
    <property type="molecule type" value="Genomic_DNA"/>
</dbReference>
<comment type="caution">
    <text evidence="2">The sequence shown here is derived from an EMBL/GenBank/DDBJ whole genome shotgun (WGS) entry which is preliminary data.</text>
</comment>
<dbReference type="RefSeq" id="WP_125210024.1">
    <property type="nucleotide sequence ID" value="NZ_PDER01000010.1"/>
</dbReference>
<organism evidence="2 3">
    <name type="scientific">Streptomyces griseofuscus</name>
    <dbReference type="NCBI Taxonomy" id="146922"/>
    <lineage>
        <taxon>Bacteria</taxon>
        <taxon>Bacillati</taxon>
        <taxon>Actinomycetota</taxon>
        <taxon>Actinomycetes</taxon>
        <taxon>Kitasatosporales</taxon>
        <taxon>Streptomycetaceae</taxon>
        <taxon>Streptomyces</taxon>
    </lineage>
</organism>
<name>A0A426S7N1_9ACTN</name>
<evidence type="ECO:0000313" key="3">
    <source>
        <dbReference type="Proteomes" id="UP000276379"/>
    </source>
</evidence>
<dbReference type="InterPro" id="IPR013785">
    <property type="entry name" value="Aldolase_TIM"/>
</dbReference>
<dbReference type="Gene3D" id="3.20.20.70">
    <property type="entry name" value="Aldolase class I"/>
    <property type="match status" value="1"/>
</dbReference>
<protein>
    <recommendedName>
        <fullName evidence="1">Glycoside-hydrolase family GH114 TIM-barrel domain-containing protein</fullName>
    </recommendedName>
</protein>
<dbReference type="InterPro" id="IPR017853">
    <property type="entry name" value="GH"/>
</dbReference>
<accession>A0A426S7N1</accession>
<dbReference type="Pfam" id="PF03537">
    <property type="entry name" value="Glyco_hydro_114"/>
    <property type="match status" value="1"/>
</dbReference>
<dbReference type="PANTHER" id="PTHR35273">
    <property type="entry name" value="ALPHA-1,4 POLYGALACTOSAMINIDASE, PUTATIVE (AFU_ORTHOLOGUE AFUA_3G07890)-RELATED"/>
    <property type="match status" value="1"/>
</dbReference>
<dbReference type="PANTHER" id="PTHR35273:SF2">
    <property type="entry name" value="ALPHA-GALACTOSIDASE"/>
    <property type="match status" value="1"/>
</dbReference>
<keyword evidence="3" id="KW-1185">Reference proteome</keyword>